<dbReference type="PATRIC" id="fig|1618.3.peg.109"/>
<name>A0A0R2G409_9LACO</name>
<dbReference type="STRING" id="1618.IV36_GL000109"/>
<dbReference type="InterPro" id="IPR024515">
    <property type="entry name" value="DUF3397"/>
</dbReference>
<gene>
    <name evidence="2" type="ORF">IV36_GL000109</name>
</gene>
<keyword evidence="1" id="KW-0812">Transmembrane</keyword>
<protein>
    <recommendedName>
        <fullName evidence="4">DUF3397 domain-containing protein</fullName>
    </recommendedName>
</protein>
<feature type="transmembrane region" description="Helical" evidence="1">
    <location>
        <begin position="82"/>
        <end position="101"/>
    </location>
</feature>
<evidence type="ECO:0000256" key="1">
    <source>
        <dbReference type="SAM" id="Phobius"/>
    </source>
</evidence>
<dbReference type="Pfam" id="PF11877">
    <property type="entry name" value="DUF3397"/>
    <property type="match status" value="1"/>
</dbReference>
<evidence type="ECO:0008006" key="4">
    <source>
        <dbReference type="Google" id="ProtNLM"/>
    </source>
</evidence>
<evidence type="ECO:0000313" key="3">
    <source>
        <dbReference type="Proteomes" id="UP000051727"/>
    </source>
</evidence>
<comment type="caution">
    <text evidence="2">The sequence shown here is derived from an EMBL/GenBank/DDBJ whole genome shotgun (WGS) entry which is preliminary data.</text>
</comment>
<sequence length="103" mass="11997">MLVFLFLVILKKFLPKKLRKKMRISSLMIIPVLYCIFMTSLTKLELSVIPFLFFGLGLLGIMMTLVYAYVEGEIIYRVFFKSYFLFCALAVYGVFVPLFILSI</sequence>
<dbReference type="AlphaFoldDB" id="A0A0R2G409"/>
<reference evidence="2 3" key="1">
    <citation type="journal article" date="2015" name="Genome Announc.">
        <title>Expanding the biotechnology potential of lactobacilli through comparative genomics of 213 strains and associated genera.</title>
        <authorList>
            <person name="Sun Z."/>
            <person name="Harris H.M."/>
            <person name="McCann A."/>
            <person name="Guo C."/>
            <person name="Argimon S."/>
            <person name="Zhang W."/>
            <person name="Yang X."/>
            <person name="Jeffery I.B."/>
            <person name="Cooney J.C."/>
            <person name="Kagawa T.F."/>
            <person name="Liu W."/>
            <person name="Song Y."/>
            <person name="Salvetti E."/>
            <person name="Wrobel A."/>
            <person name="Rasinkangas P."/>
            <person name="Parkhill J."/>
            <person name="Rea M.C."/>
            <person name="O'Sullivan O."/>
            <person name="Ritari J."/>
            <person name="Douillard F.P."/>
            <person name="Paul Ross R."/>
            <person name="Yang R."/>
            <person name="Briner A.E."/>
            <person name="Felis G.E."/>
            <person name="de Vos W.M."/>
            <person name="Barrangou R."/>
            <person name="Klaenhammer T.R."/>
            <person name="Caufield P.W."/>
            <person name="Cui Y."/>
            <person name="Zhang H."/>
            <person name="O'Toole P.W."/>
        </authorList>
    </citation>
    <scope>NUCLEOTIDE SEQUENCE [LARGE SCALE GENOMIC DNA]</scope>
    <source>
        <strain evidence="2 3">ATCC 27304</strain>
    </source>
</reference>
<keyword evidence="1" id="KW-1133">Transmembrane helix</keyword>
<feature type="transmembrane region" description="Helical" evidence="1">
    <location>
        <begin position="48"/>
        <end position="70"/>
    </location>
</feature>
<feature type="transmembrane region" description="Helical" evidence="1">
    <location>
        <begin position="21"/>
        <end position="42"/>
    </location>
</feature>
<keyword evidence="1" id="KW-0472">Membrane</keyword>
<dbReference type="EMBL" id="JQAR01000001">
    <property type="protein sequence ID" value="KRN34310.1"/>
    <property type="molecule type" value="Genomic_DNA"/>
</dbReference>
<proteinExistence type="predicted"/>
<organism evidence="2 3">
    <name type="scientific">Liquorilactobacillus mali</name>
    <dbReference type="NCBI Taxonomy" id="1618"/>
    <lineage>
        <taxon>Bacteria</taxon>
        <taxon>Bacillati</taxon>
        <taxon>Bacillota</taxon>
        <taxon>Bacilli</taxon>
        <taxon>Lactobacillales</taxon>
        <taxon>Lactobacillaceae</taxon>
        <taxon>Liquorilactobacillus</taxon>
    </lineage>
</organism>
<accession>A0A0R2G409</accession>
<evidence type="ECO:0000313" key="2">
    <source>
        <dbReference type="EMBL" id="KRN34310.1"/>
    </source>
</evidence>
<dbReference type="Proteomes" id="UP000051727">
    <property type="component" value="Unassembled WGS sequence"/>
</dbReference>